<dbReference type="PIRSF" id="PIRSF005250">
    <property type="entry name" value="UCP005250"/>
    <property type="match status" value="1"/>
</dbReference>
<comment type="caution">
    <text evidence="4">The sequence shown here is derived from an EMBL/GenBank/DDBJ whole genome shotgun (WGS) entry which is preliminary data.</text>
</comment>
<dbReference type="PANTHER" id="PTHR18460:SF3">
    <property type="entry name" value="TELO2-INTERACTING PROTEIN 1 HOMOLOG"/>
    <property type="match status" value="1"/>
</dbReference>
<evidence type="ECO:0000259" key="2">
    <source>
        <dbReference type="Pfam" id="PF24173"/>
    </source>
</evidence>
<dbReference type="InterPro" id="IPR049362">
    <property type="entry name" value="TTI1_rpt"/>
</dbReference>
<reference evidence="4 5" key="1">
    <citation type="submission" date="2018-05" db="EMBL/GenBank/DDBJ databases">
        <title>Whole genome sequencing for identification of molecular markers to develop diagnostic detection tools for the regulated plant pathogen Lachnellula willkommii.</title>
        <authorList>
            <person name="Giroux E."/>
            <person name="Bilodeau G."/>
        </authorList>
    </citation>
    <scope>NUCLEOTIDE SEQUENCE [LARGE SCALE GENOMIC DNA]</scope>
    <source>
        <strain evidence="4 5">CBS 203.66</strain>
    </source>
</reference>
<protein>
    <submittedName>
        <fullName evidence="4">TEL2-interacting protein 1</fullName>
    </submittedName>
</protein>
<dbReference type="InterPro" id="IPR057567">
    <property type="entry name" value="TPR_TTI1_C"/>
</dbReference>
<accession>A0A8T9BFU2</accession>
<dbReference type="GO" id="GO:0005737">
    <property type="term" value="C:cytoplasm"/>
    <property type="evidence" value="ECO:0007669"/>
    <property type="project" value="TreeGrafter"/>
</dbReference>
<evidence type="ECO:0000313" key="4">
    <source>
        <dbReference type="EMBL" id="TVY17142.1"/>
    </source>
</evidence>
<feature type="domain" description="TTI1 C-terminal TPR" evidence="3">
    <location>
        <begin position="778"/>
        <end position="971"/>
    </location>
</feature>
<dbReference type="PANTHER" id="PTHR18460">
    <property type="entry name" value="TEL2 INTERACTING PROTEIN 1 TTI1 FAMILY MEMBER"/>
    <property type="match status" value="1"/>
</dbReference>
<gene>
    <name evidence="4" type="primary">tti1</name>
    <name evidence="4" type="ORF">LARI1_G005854</name>
</gene>
<feature type="domain" description="TTI1 N-terminal TPR" evidence="2">
    <location>
        <begin position="13"/>
        <end position="345"/>
    </location>
</feature>
<dbReference type="Pfam" id="PF21547">
    <property type="entry name" value="TTI1"/>
    <property type="match status" value="1"/>
</dbReference>
<dbReference type="Gene3D" id="1.25.10.10">
    <property type="entry name" value="Leucine-rich Repeat Variant"/>
    <property type="match status" value="1"/>
</dbReference>
<name>A0A8T9BFU2_9HELO</name>
<feature type="compositionally biased region" description="Pro residues" evidence="1">
    <location>
        <begin position="802"/>
        <end position="814"/>
    </location>
</feature>
<dbReference type="SUPFAM" id="SSF48371">
    <property type="entry name" value="ARM repeat"/>
    <property type="match status" value="1"/>
</dbReference>
<sequence>MDNGARSARNGLFQELKPRCVELSQLALRDDGSSNSTKSLIESTNKLMVILEQKCKRDDGVFDEKLADYVFFPLSQTLKRKQKYTDRLSELTIKCLRILLEYGWRRSIALDLARQLIILLAFVAGGPPNQKPATISEELAAEAYGALAALFKDMGVTAGGAAALVETGTIPALGHCVTVILDGITDGSSVEVQLQSLRALDAVWRCIKDSQALATFLPGTISGLTKFLMPGTASRRSRKNLVTALEVLEHVLISILSDIRTRTIRDKSSEEPAASSAEQKVLTKPWLKATTAQIKLALSNIIRLRKHDATDVRAALNRLCLTILDECHATLSESASLLVETCMILDGIDQEDDLSARKTTLSDLASIHPDIGELVKSTSYNWVTSLPRIMQANDESAKNSALEQLSRANHLLRQLNSDSSILEDALGSSLRDSITVTLDASPAPKGLEEADFDMNSQAALTLVTDNALSTQFRPVVLGEQSQRETRKKLTELLDSLGTRESQINMAGEMLEYVRGASGQSLLAAYWLSFQVLKSSASKNEDIDEFFDSALTLSDEQEAMNEELMSYSQSILANTDGNDYDWRMQAIALAVVADRAQRLKESFRPELIDTLYPVASLLGSSNDRLREHAITSLNIISKSCGYSNASELIVDNVDYMVNAISLRLNTFDISPQAPQILVMMIRLAGPSLLLYLDDVVGSIFAALDNFHGYQRLVEVLFSVLDEIVKVGSTAPQFQLSASPEPKQSPPIPTIADIASLITPRPPSPSSEHEDFPRQPWKSAQTLLDEAAAAAADPPSDTEEEQEAPPPPQDLTPSPPSKTHLLLHAITSHAQHHLTSSSPLLRRKLLTLINTSTLSLSTSTDSTSAFLPLINDIWPVLLPRIHDPEPYVSLAAMDTMRTLCLTAGDFLATRIATEWHPILALARKTKAAALKEAGKRGSFGEGQRMWEGVVAMLCAVVRYVGVEEEAFADVLAVLGKEVWERGEVRDSLGGERGNAEWVWLVCYEAGRERGRLRGRPRGVEGLEFVRLDGDVAA</sequence>
<dbReference type="OrthoDB" id="49511at2759"/>
<dbReference type="InterPro" id="IPR011989">
    <property type="entry name" value="ARM-like"/>
</dbReference>
<dbReference type="AlphaFoldDB" id="A0A8T9BFU2"/>
<dbReference type="EMBL" id="QGMF01000285">
    <property type="protein sequence ID" value="TVY17142.1"/>
    <property type="molecule type" value="Genomic_DNA"/>
</dbReference>
<dbReference type="Proteomes" id="UP000469559">
    <property type="component" value="Unassembled WGS sequence"/>
</dbReference>
<dbReference type="Pfam" id="PF24181">
    <property type="entry name" value="TPR_TTI1_C"/>
    <property type="match status" value="1"/>
</dbReference>
<keyword evidence="5" id="KW-1185">Reference proteome</keyword>
<dbReference type="InterPro" id="IPR016441">
    <property type="entry name" value="Tti1"/>
</dbReference>
<dbReference type="InterPro" id="IPR057566">
    <property type="entry name" value="TPR_TTI1_N"/>
</dbReference>
<evidence type="ECO:0000313" key="5">
    <source>
        <dbReference type="Proteomes" id="UP000469559"/>
    </source>
</evidence>
<organism evidence="4 5">
    <name type="scientific">Lachnellula arida</name>
    <dbReference type="NCBI Taxonomy" id="1316785"/>
    <lineage>
        <taxon>Eukaryota</taxon>
        <taxon>Fungi</taxon>
        <taxon>Dikarya</taxon>
        <taxon>Ascomycota</taxon>
        <taxon>Pezizomycotina</taxon>
        <taxon>Leotiomycetes</taxon>
        <taxon>Helotiales</taxon>
        <taxon>Lachnaceae</taxon>
        <taxon>Lachnellula</taxon>
    </lineage>
</organism>
<dbReference type="InterPro" id="IPR052587">
    <property type="entry name" value="TELO2-interacting_protein_1"/>
</dbReference>
<feature type="region of interest" description="Disordered" evidence="1">
    <location>
        <begin position="784"/>
        <end position="817"/>
    </location>
</feature>
<proteinExistence type="predicted"/>
<feature type="region of interest" description="Disordered" evidence="1">
    <location>
        <begin position="754"/>
        <end position="773"/>
    </location>
</feature>
<evidence type="ECO:0000259" key="3">
    <source>
        <dbReference type="Pfam" id="PF24181"/>
    </source>
</evidence>
<dbReference type="InterPro" id="IPR016024">
    <property type="entry name" value="ARM-type_fold"/>
</dbReference>
<evidence type="ECO:0000256" key="1">
    <source>
        <dbReference type="SAM" id="MobiDB-lite"/>
    </source>
</evidence>
<dbReference type="Pfam" id="PF24173">
    <property type="entry name" value="TPR_TTI1_N"/>
    <property type="match status" value="1"/>
</dbReference>